<dbReference type="Pfam" id="PF00083">
    <property type="entry name" value="Sugar_tr"/>
    <property type="match status" value="1"/>
</dbReference>
<evidence type="ECO:0000256" key="8">
    <source>
        <dbReference type="SAM" id="Phobius"/>
    </source>
</evidence>
<keyword evidence="11" id="KW-1185">Reference proteome</keyword>
<accession>K1W6G9</accession>
<feature type="transmembrane region" description="Helical" evidence="8">
    <location>
        <begin position="309"/>
        <end position="329"/>
    </location>
</feature>
<feature type="domain" description="Major facilitator superfamily (MFS) profile" evidence="9">
    <location>
        <begin position="150"/>
        <end position="587"/>
    </location>
</feature>
<feature type="transmembrane region" description="Helical" evidence="8">
    <location>
        <begin position="248"/>
        <end position="269"/>
    </location>
</feature>
<protein>
    <submittedName>
        <fullName evidence="10">Hexose transporter protein</fullName>
    </submittedName>
</protein>
<dbReference type="PANTHER" id="PTHR48022:SF64">
    <property type="entry name" value="MAJOR FACILITATOR SUPERFAMILY (MFS) PROFILE DOMAIN-CONTAINING PROTEIN"/>
    <property type="match status" value="1"/>
</dbReference>
<name>K1W6G9_MARBU</name>
<dbReference type="PROSITE" id="PS50850">
    <property type="entry name" value="MFS"/>
    <property type="match status" value="1"/>
</dbReference>
<dbReference type="OrthoDB" id="6133115at2759"/>
<dbReference type="NCBIfam" id="TIGR00879">
    <property type="entry name" value="SP"/>
    <property type="match status" value="1"/>
</dbReference>
<dbReference type="eggNOG" id="KOG0254">
    <property type="taxonomic scope" value="Eukaryota"/>
</dbReference>
<dbReference type="InterPro" id="IPR005828">
    <property type="entry name" value="MFS_sugar_transport-like"/>
</dbReference>
<dbReference type="InterPro" id="IPR020846">
    <property type="entry name" value="MFS_dom"/>
</dbReference>
<evidence type="ECO:0000313" key="11">
    <source>
        <dbReference type="Proteomes" id="UP000006753"/>
    </source>
</evidence>
<feature type="transmembrane region" description="Helical" evidence="8">
    <location>
        <begin position="398"/>
        <end position="420"/>
    </location>
</feature>
<keyword evidence="3" id="KW-0813">Transport</keyword>
<feature type="transmembrane region" description="Helical" evidence="8">
    <location>
        <begin position="145"/>
        <end position="163"/>
    </location>
</feature>
<evidence type="ECO:0000256" key="2">
    <source>
        <dbReference type="ARBA" id="ARBA00010992"/>
    </source>
</evidence>
<evidence type="ECO:0000256" key="1">
    <source>
        <dbReference type="ARBA" id="ARBA00004141"/>
    </source>
</evidence>
<dbReference type="GO" id="GO:0005351">
    <property type="term" value="F:carbohydrate:proton symporter activity"/>
    <property type="evidence" value="ECO:0007669"/>
    <property type="project" value="TreeGrafter"/>
</dbReference>
<evidence type="ECO:0000259" key="9">
    <source>
        <dbReference type="PROSITE" id="PS50850"/>
    </source>
</evidence>
<feature type="transmembrane region" description="Helical" evidence="8">
    <location>
        <begin position="218"/>
        <end position="242"/>
    </location>
</feature>
<dbReference type="OMA" id="VEYHEIR"/>
<evidence type="ECO:0000256" key="7">
    <source>
        <dbReference type="SAM" id="MobiDB-lite"/>
    </source>
</evidence>
<feature type="transmembrane region" description="Helical" evidence="8">
    <location>
        <begin position="276"/>
        <end position="297"/>
    </location>
</feature>
<dbReference type="EMBL" id="JH921455">
    <property type="protein sequence ID" value="EKD12570.1"/>
    <property type="molecule type" value="Genomic_DNA"/>
</dbReference>
<dbReference type="Proteomes" id="UP000006753">
    <property type="component" value="Unassembled WGS sequence"/>
</dbReference>
<dbReference type="AlphaFoldDB" id="K1W6G9"/>
<dbReference type="InterPro" id="IPR036259">
    <property type="entry name" value="MFS_trans_sf"/>
</dbReference>
<feature type="region of interest" description="Disordered" evidence="7">
    <location>
        <begin position="626"/>
        <end position="672"/>
    </location>
</feature>
<feature type="transmembrane region" description="Helical" evidence="8">
    <location>
        <begin position="191"/>
        <end position="211"/>
    </location>
</feature>
<evidence type="ECO:0000256" key="6">
    <source>
        <dbReference type="ARBA" id="ARBA00023136"/>
    </source>
</evidence>
<feature type="transmembrane region" description="Helical" evidence="8">
    <location>
        <begin position="465"/>
        <end position="488"/>
    </location>
</feature>
<dbReference type="FunFam" id="1.20.1250.20:FF:000117">
    <property type="entry name" value="MFS hexose transporter"/>
    <property type="match status" value="1"/>
</dbReference>
<reference evidence="10 11" key="1">
    <citation type="journal article" date="2012" name="BMC Genomics">
        <title>Sequencing the genome of Marssonina brunnea reveals fungus-poplar co-evolution.</title>
        <authorList>
            <person name="Zhu S."/>
            <person name="Cao Y.-Z."/>
            <person name="Jiang C."/>
            <person name="Tan B.-Y."/>
            <person name="Wang Z."/>
            <person name="Feng S."/>
            <person name="Zhang L."/>
            <person name="Su X.-H."/>
            <person name="Brejova B."/>
            <person name="Vinar T."/>
            <person name="Xu M."/>
            <person name="Wang M.-X."/>
            <person name="Zhang S.-G."/>
            <person name="Huang M.-R."/>
            <person name="Wu R."/>
            <person name="Zhou Y."/>
        </authorList>
    </citation>
    <scope>NUCLEOTIDE SEQUENCE [LARGE SCALE GENOMIC DNA]</scope>
    <source>
        <strain evidence="10 11">MB_m1</strain>
    </source>
</reference>
<dbReference type="GO" id="GO:0016020">
    <property type="term" value="C:membrane"/>
    <property type="evidence" value="ECO:0007669"/>
    <property type="project" value="UniProtKB-SubCell"/>
</dbReference>
<keyword evidence="6 8" id="KW-0472">Membrane</keyword>
<dbReference type="InterPro" id="IPR003663">
    <property type="entry name" value="Sugar/inositol_transpt"/>
</dbReference>
<evidence type="ECO:0000313" key="10">
    <source>
        <dbReference type="EMBL" id="EKD12570.1"/>
    </source>
</evidence>
<dbReference type="SUPFAM" id="SSF103473">
    <property type="entry name" value="MFS general substrate transporter"/>
    <property type="match status" value="1"/>
</dbReference>
<dbReference type="HOGENOM" id="CLU_001265_30_13_1"/>
<sequence>MGTEMLAARVGRLYLSLLIGTPETKVMTTGNTNATRPTLRSHYGTNIGLLFVEANPGFFISASDDEDIDLVTSMVCIKGYDYSAAEQAWGSIRTQPFSPSIHTAASGSQGREACMPKFYTASKATFEVGGHEFPRITWYKEPGMRGLYILLMFAVLTSATNGYDGSMMNGLQSLPYWISSFDDPSPATRGLLNAIMSVGSIVALPITPYIADIGGRRAGIMTGCVIMIIGVVLQSIGVNIGMFIASRFLIGFGVAIAHGAAPLLIAELVHPQHRAIFTTIYNSTWYLGSIIAAWLTYGTKNIDSAWSWRVPSMAQALPSVIQLIAIWMVPESPRYLISRGHNEKALQILATVHARGNAEDELVQVEYHEIRETIALEKEFEGNGWMELFKTIGNRRRLIILVSLGFFSQWSGNGLVSYYMNDVLTAAGVASSDMRLLINGILNIINFIVALGMCFVIDKFGRRPLFLLATGGMLGSFVFWTICAAQFVKTKVKMAANAEIAFIFIYYVFYNCAWSGLLVGYAVEILPYKLRAKGLTIMFLAVDLALFFNSYVNPVALDSLGWKYYIVYDCWLAFELAVVYLFYIETQNTVLEEIVKYFDGDAALLGGGGVVATEKARVLLADQQQSSSKTMMARNRPLGGGGDGEFSKAPAVTAEHHEVRADVSPATSERAR</sequence>
<dbReference type="InterPro" id="IPR050360">
    <property type="entry name" value="MFS_Sugar_Transporters"/>
</dbReference>
<feature type="transmembrane region" description="Helical" evidence="8">
    <location>
        <begin position="564"/>
        <end position="583"/>
    </location>
</feature>
<dbReference type="Gene3D" id="1.20.1250.20">
    <property type="entry name" value="MFS general substrate transporter like domains"/>
    <property type="match status" value="1"/>
</dbReference>
<feature type="transmembrane region" description="Helical" evidence="8">
    <location>
        <begin position="440"/>
        <end position="458"/>
    </location>
</feature>
<gene>
    <name evidence="10" type="ORF">MBM_09139</name>
</gene>
<evidence type="ECO:0000256" key="4">
    <source>
        <dbReference type="ARBA" id="ARBA00022692"/>
    </source>
</evidence>
<evidence type="ECO:0000256" key="5">
    <source>
        <dbReference type="ARBA" id="ARBA00022989"/>
    </source>
</evidence>
<feature type="transmembrane region" description="Helical" evidence="8">
    <location>
        <begin position="535"/>
        <end position="552"/>
    </location>
</feature>
<dbReference type="PANTHER" id="PTHR48022">
    <property type="entry name" value="PLASTIDIC GLUCOSE TRANSPORTER 4"/>
    <property type="match status" value="1"/>
</dbReference>
<keyword evidence="4 8" id="KW-0812">Transmembrane</keyword>
<evidence type="ECO:0000256" key="3">
    <source>
        <dbReference type="ARBA" id="ARBA00022448"/>
    </source>
</evidence>
<feature type="transmembrane region" description="Helical" evidence="8">
    <location>
        <begin position="500"/>
        <end position="523"/>
    </location>
</feature>
<organism evidence="10 11">
    <name type="scientific">Marssonina brunnea f. sp. multigermtubi (strain MB_m1)</name>
    <name type="common">Marssonina leaf spot fungus</name>
    <dbReference type="NCBI Taxonomy" id="1072389"/>
    <lineage>
        <taxon>Eukaryota</taxon>
        <taxon>Fungi</taxon>
        <taxon>Dikarya</taxon>
        <taxon>Ascomycota</taxon>
        <taxon>Pezizomycotina</taxon>
        <taxon>Leotiomycetes</taxon>
        <taxon>Helotiales</taxon>
        <taxon>Drepanopezizaceae</taxon>
        <taxon>Drepanopeziza</taxon>
    </lineage>
</organism>
<dbReference type="InParanoid" id="K1W6G9"/>
<keyword evidence="5 8" id="KW-1133">Transmembrane helix</keyword>
<comment type="similarity">
    <text evidence="2">Belongs to the major facilitator superfamily. Sugar transporter (TC 2.A.1.1) family.</text>
</comment>
<proteinExistence type="inferred from homology"/>
<comment type="subcellular location">
    <subcellularLocation>
        <location evidence="1">Membrane</location>
        <topology evidence="1">Multi-pass membrane protein</topology>
    </subcellularLocation>
</comment>
<dbReference type="KEGG" id="mbe:MBM_09139"/>